<keyword evidence="1" id="KW-0418">Kinase</keyword>
<reference evidence="1 2" key="1">
    <citation type="submission" date="2015-08" db="EMBL/GenBank/DDBJ databases">
        <title>Next Generation Sequencing and Analysis of the Genome of Puccinia sorghi L Schw, the Causal Agent of Maize Common Rust.</title>
        <authorList>
            <person name="Rochi L."/>
            <person name="Burguener G."/>
            <person name="Darino M."/>
            <person name="Turjanski A."/>
            <person name="Kreff E."/>
            <person name="Dieguez M.J."/>
            <person name="Sacco F."/>
        </authorList>
    </citation>
    <scope>NUCLEOTIDE SEQUENCE [LARGE SCALE GENOMIC DNA]</scope>
    <source>
        <strain evidence="1 2">RO10H11247</strain>
    </source>
</reference>
<accession>A0A0L6UNW5</accession>
<name>A0A0L6UNW5_9BASI</name>
<sequence length="113" mass="12305">ATIDLNHPNNCMARWVQTKTSASLGPKTWHILAQVSASCSSELSAWLLTCMDGRTAAGYSTAYSLSLDADEPPLRLSSIYRFKTGPALDWKVAMSSEAQAEGYLHLEDLILSV</sequence>
<organism evidence="1 2">
    <name type="scientific">Puccinia sorghi</name>
    <dbReference type="NCBI Taxonomy" id="27349"/>
    <lineage>
        <taxon>Eukaryota</taxon>
        <taxon>Fungi</taxon>
        <taxon>Dikarya</taxon>
        <taxon>Basidiomycota</taxon>
        <taxon>Pucciniomycotina</taxon>
        <taxon>Pucciniomycetes</taxon>
        <taxon>Pucciniales</taxon>
        <taxon>Pucciniaceae</taxon>
        <taxon>Puccinia</taxon>
    </lineage>
</organism>
<dbReference type="Proteomes" id="UP000037035">
    <property type="component" value="Unassembled WGS sequence"/>
</dbReference>
<dbReference type="EMBL" id="LAVV01010121">
    <property type="protein sequence ID" value="KNZ49525.1"/>
    <property type="molecule type" value="Genomic_DNA"/>
</dbReference>
<feature type="non-terminal residue" evidence="1">
    <location>
        <position position="1"/>
    </location>
</feature>
<keyword evidence="2" id="KW-1185">Reference proteome</keyword>
<evidence type="ECO:0000313" key="1">
    <source>
        <dbReference type="EMBL" id="KNZ49525.1"/>
    </source>
</evidence>
<proteinExistence type="predicted"/>
<keyword evidence="1" id="KW-0808">Transferase</keyword>
<dbReference type="VEuPathDB" id="FungiDB:VP01_4960g1"/>
<dbReference type="AlphaFoldDB" id="A0A0L6UNW5"/>
<protein>
    <submittedName>
        <fullName evidence="1">CMGC/SRPK protein kinase</fullName>
    </submittedName>
</protein>
<dbReference type="GO" id="GO:0016301">
    <property type="term" value="F:kinase activity"/>
    <property type="evidence" value="ECO:0007669"/>
    <property type="project" value="UniProtKB-KW"/>
</dbReference>
<gene>
    <name evidence="1" type="ORF">VP01_4960g1</name>
</gene>
<comment type="caution">
    <text evidence="1">The sequence shown here is derived from an EMBL/GenBank/DDBJ whole genome shotgun (WGS) entry which is preliminary data.</text>
</comment>
<evidence type="ECO:0000313" key="2">
    <source>
        <dbReference type="Proteomes" id="UP000037035"/>
    </source>
</evidence>